<reference evidence="2 3" key="1">
    <citation type="submission" date="2019-06" db="EMBL/GenBank/DDBJ databases">
        <title>Sequencing the genomes of 1000 actinobacteria strains.</title>
        <authorList>
            <person name="Klenk H.-P."/>
        </authorList>
    </citation>
    <scope>NUCLEOTIDE SEQUENCE [LARGE SCALE GENOMIC DNA]</scope>
    <source>
        <strain evidence="2 3">DSM 24683</strain>
    </source>
</reference>
<dbReference type="InterPro" id="IPR036724">
    <property type="entry name" value="Cobalamin-bd_sf"/>
</dbReference>
<accession>A0A561BLM1</accession>
<feature type="domain" description="B12-binding" evidence="1">
    <location>
        <begin position="105"/>
        <end position="234"/>
    </location>
</feature>
<dbReference type="RefSeq" id="WP_238334638.1">
    <property type="nucleotide sequence ID" value="NZ_VIVK01000001.1"/>
</dbReference>
<dbReference type="Pfam" id="PF02607">
    <property type="entry name" value="B12-binding_2"/>
    <property type="match status" value="1"/>
</dbReference>
<organism evidence="2 3">
    <name type="scientific">Kribbella amoyensis</name>
    <dbReference type="NCBI Taxonomy" id="996641"/>
    <lineage>
        <taxon>Bacteria</taxon>
        <taxon>Bacillati</taxon>
        <taxon>Actinomycetota</taxon>
        <taxon>Actinomycetes</taxon>
        <taxon>Propionibacteriales</taxon>
        <taxon>Kribbellaceae</taxon>
        <taxon>Kribbella</taxon>
    </lineage>
</organism>
<dbReference type="Gene3D" id="3.40.50.280">
    <property type="entry name" value="Cobalamin-binding domain"/>
    <property type="match status" value="1"/>
</dbReference>
<comment type="caution">
    <text evidence="2">The sequence shown here is derived from an EMBL/GenBank/DDBJ whole genome shotgun (WGS) entry which is preliminary data.</text>
</comment>
<evidence type="ECO:0000313" key="3">
    <source>
        <dbReference type="Proteomes" id="UP000318380"/>
    </source>
</evidence>
<dbReference type="Proteomes" id="UP000318380">
    <property type="component" value="Unassembled WGS sequence"/>
</dbReference>
<proteinExistence type="predicted"/>
<dbReference type="PROSITE" id="PS51332">
    <property type="entry name" value="B12_BINDING"/>
    <property type="match status" value="1"/>
</dbReference>
<protein>
    <submittedName>
        <fullName evidence="2">Methanogenic corrinoid protein MtbC1</fullName>
    </submittedName>
</protein>
<name>A0A561BLM1_9ACTN</name>
<dbReference type="EMBL" id="VIVK01000001">
    <property type="protein sequence ID" value="TWD79759.1"/>
    <property type="molecule type" value="Genomic_DNA"/>
</dbReference>
<dbReference type="GO" id="GO:0031419">
    <property type="term" value="F:cobalamin binding"/>
    <property type="evidence" value="ECO:0007669"/>
    <property type="project" value="InterPro"/>
</dbReference>
<dbReference type="AlphaFoldDB" id="A0A561BLM1"/>
<evidence type="ECO:0000259" key="1">
    <source>
        <dbReference type="PROSITE" id="PS51332"/>
    </source>
</evidence>
<dbReference type="Pfam" id="PF02310">
    <property type="entry name" value="B12-binding"/>
    <property type="match status" value="1"/>
</dbReference>
<dbReference type="InterPro" id="IPR036594">
    <property type="entry name" value="Meth_synthase_dom"/>
</dbReference>
<sequence>MTGGTPVVAASGDAGVRLGELRAEFEGALAATDTVAAVALMERALADQVDPVRLLVDVIAPAQRQVGVRWQQGEWSVAEEHAATAIAVAATEAVARVVRATPVTHGRVVVACAEREWHALPAMIVDCALRANGWNTTLLGASTSPVRLSQYLQDLGPDALAVSCSMLGALPTTRRFVEAATSAGIPAVVGGAAFGPDPDRALALGATAWAPDAESAVRAIGNLPAVVPAVEPLPAEPAAEQAALELDHRALVAEIGTQWRADPELDIRDDAVQQTLHSVWAALLTGDTRPVPETAEWIRILLTARAADPTLAADLGAATAAVLRDYPLAHRLVSTTWPTS</sequence>
<dbReference type="GO" id="GO:0046872">
    <property type="term" value="F:metal ion binding"/>
    <property type="evidence" value="ECO:0007669"/>
    <property type="project" value="InterPro"/>
</dbReference>
<evidence type="ECO:0000313" key="2">
    <source>
        <dbReference type="EMBL" id="TWD79759.1"/>
    </source>
</evidence>
<dbReference type="SUPFAM" id="SSF52242">
    <property type="entry name" value="Cobalamin (vitamin B12)-binding domain"/>
    <property type="match status" value="1"/>
</dbReference>
<gene>
    <name evidence="2" type="ORF">FB561_0824</name>
</gene>
<dbReference type="InterPro" id="IPR003759">
    <property type="entry name" value="Cbl-bd_cap"/>
</dbReference>
<dbReference type="CDD" id="cd02065">
    <property type="entry name" value="B12-binding_like"/>
    <property type="match status" value="1"/>
</dbReference>
<dbReference type="InterPro" id="IPR006158">
    <property type="entry name" value="Cobalamin-bd"/>
</dbReference>
<dbReference type="Gene3D" id="1.10.1240.10">
    <property type="entry name" value="Methionine synthase domain"/>
    <property type="match status" value="1"/>
</dbReference>
<keyword evidence="3" id="KW-1185">Reference proteome</keyword>